<dbReference type="InterPro" id="IPR029063">
    <property type="entry name" value="SAM-dependent_MTases_sf"/>
</dbReference>
<dbReference type="Pfam" id="PF13489">
    <property type="entry name" value="Methyltransf_23"/>
    <property type="match status" value="1"/>
</dbReference>
<evidence type="ECO:0000313" key="2">
    <source>
        <dbReference type="Proteomes" id="UP000201838"/>
    </source>
</evidence>
<dbReference type="GO" id="GO:0008168">
    <property type="term" value="F:methyltransferase activity"/>
    <property type="evidence" value="ECO:0007669"/>
    <property type="project" value="UniProtKB-KW"/>
</dbReference>
<name>A0A238J2S6_9RHOB</name>
<dbReference type="CDD" id="cd02440">
    <property type="entry name" value="AdoMet_MTases"/>
    <property type="match status" value="1"/>
</dbReference>
<keyword evidence="1" id="KW-0489">Methyltransferase</keyword>
<proteinExistence type="predicted"/>
<dbReference type="GO" id="GO:0032259">
    <property type="term" value="P:methylation"/>
    <property type="evidence" value="ECO:0007669"/>
    <property type="project" value="UniProtKB-KW"/>
</dbReference>
<dbReference type="RefSeq" id="WP_141138281.1">
    <property type="nucleotide sequence ID" value="NZ_FXXQ01000007.1"/>
</dbReference>
<protein>
    <submittedName>
        <fullName evidence="1">Methyltransferase domain protein</fullName>
    </submittedName>
</protein>
<dbReference type="Proteomes" id="UP000201838">
    <property type="component" value="Unassembled WGS sequence"/>
</dbReference>
<gene>
    <name evidence="1" type="ORF">BOA8489_02383</name>
</gene>
<dbReference type="AlphaFoldDB" id="A0A238J2S6"/>
<dbReference type="SUPFAM" id="SSF53335">
    <property type="entry name" value="S-adenosyl-L-methionine-dependent methyltransferases"/>
    <property type="match status" value="1"/>
</dbReference>
<dbReference type="OrthoDB" id="7260171at2"/>
<organism evidence="1 2">
    <name type="scientific">Boseongicola aestuarii</name>
    <dbReference type="NCBI Taxonomy" id="1470561"/>
    <lineage>
        <taxon>Bacteria</taxon>
        <taxon>Pseudomonadati</taxon>
        <taxon>Pseudomonadota</taxon>
        <taxon>Alphaproteobacteria</taxon>
        <taxon>Rhodobacterales</taxon>
        <taxon>Paracoccaceae</taxon>
        <taxon>Boseongicola</taxon>
    </lineage>
</organism>
<keyword evidence="1" id="KW-0808">Transferase</keyword>
<keyword evidence="2" id="KW-1185">Reference proteome</keyword>
<dbReference type="EMBL" id="FXXQ01000007">
    <property type="protein sequence ID" value="SMX24260.1"/>
    <property type="molecule type" value="Genomic_DNA"/>
</dbReference>
<accession>A0A238J2S6</accession>
<dbReference type="Gene3D" id="3.40.50.150">
    <property type="entry name" value="Vaccinia Virus protein VP39"/>
    <property type="match status" value="1"/>
</dbReference>
<reference evidence="1 2" key="1">
    <citation type="submission" date="2017-05" db="EMBL/GenBank/DDBJ databases">
        <authorList>
            <person name="Song R."/>
            <person name="Chenine A.L."/>
            <person name="Ruprecht R.M."/>
        </authorList>
    </citation>
    <scope>NUCLEOTIDE SEQUENCE [LARGE SCALE GENOMIC DNA]</scope>
    <source>
        <strain evidence="1 2">CECT 8489</strain>
    </source>
</reference>
<evidence type="ECO:0000313" key="1">
    <source>
        <dbReference type="EMBL" id="SMX24260.1"/>
    </source>
</evidence>
<sequence length="233" mass="26899">MKRGPLFAAAQRKFRSRRFLLIDEILRNLLSQKEKVSVLDAGGRPGYWKLLSPDLRSRVSIVCLNFTRELQLHAESVEDLRIEFEAGDACNMPQYGEGQFDLVHSNSVIEHVGNFHNMSRFASETARVGRGYYHQTPDLLFPIEPHYGVPFVHWLPESLRVKLFTKMNLGYAKQCDFGHAIKRADHTRIISKWMMRQFFPDAEVLSERVLFIPKSTVCYRIPQASTTSKNGLR</sequence>